<gene>
    <name evidence="1" type="ORF">BgAZ_100420</name>
</gene>
<accession>A0AAD8PEZ0</accession>
<evidence type="ECO:0000313" key="1">
    <source>
        <dbReference type="EMBL" id="KAK1444136.1"/>
    </source>
</evidence>
<proteinExistence type="predicted"/>
<comment type="caution">
    <text evidence="1">The sequence shown here is derived from an EMBL/GenBank/DDBJ whole genome shotgun (WGS) entry which is preliminary data.</text>
</comment>
<sequence length="91" mass="10320">MVESDRSATCVHHKNSWLYNRYCDGILEGRFLLYLSTIPVVVLEVKWAFFNLTGGKICCSRTIEGSRCTSYPLSLRGFQHLDTTLTVIEAS</sequence>
<dbReference type="Proteomes" id="UP001230268">
    <property type="component" value="Unassembled WGS sequence"/>
</dbReference>
<evidence type="ECO:0000313" key="2">
    <source>
        <dbReference type="Proteomes" id="UP001230268"/>
    </source>
</evidence>
<keyword evidence="2" id="KW-1185">Reference proteome</keyword>
<name>A0AAD8PEZ0_BABGI</name>
<reference evidence="1" key="1">
    <citation type="submission" date="2023-08" db="EMBL/GenBank/DDBJ databases">
        <title>Draft sequence of the Babesia gibsoni genome.</title>
        <authorList>
            <person name="Yamagishi J.Y."/>
            <person name="Xuan X.X."/>
        </authorList>
    </citation>
    <scope>NUCLEOTIDE SEQUENCE</scope>
    <source>
        <strain evidence="1">Azabu</strain>
    </source>
</reference>
<protein>
    <submittedName>
        <fullName evidence="1">Uncharacterized protein</fullName>
    </submittedName>
</protein>
<dbReference type="AlphaFoldDB" id="A0AAD8PEZ0"/>
<dbReference type="EMBL" id="JAVEPI010000001">
    <property type="protein sequence ID" value="KAK1444136.1"/>
    <property type="molecule type" value="Genomic_DNA"/>
</dbReference>
<organism evidence="1 2">
    <name type="scientific">Babesia gibsoni</name>
    <dbReference type="NCBI Taxonomy" id="33632"/>
    <lineage>
        <taxon>Eukaryota</taxon>
        <taxon>Sar</taxon>
        <taxon>Alveolata</taxon>
        <taxon>Apicomplexa</taxon>
        <taxon>Aconoidasida</taxon>
        <taxon>Piroplasmida</taxon>
        <taxon>Babesiidae</taxon>
        <taxon>Babesia</taxon>
    </lineage>
</organism>